<protein>
    <submittedName>
        <fullName evidence="1">DUF4867 family protein</fullName>
    </submittedName>
</protein>
<dbReference type="RefSeq" id="WP_200466475.1">
    <property type="nucleotide sequence ID" value="NZ_JAENRR010000059.1"/>
</dbReference>
<dbReference type="InterPro" id="IPR011051">
    <property type="entry name" value="RmlC_Cupin_sf"/>
</dbReference>
<dbReference type="Pfam" id="PF16161">
    <property type="entry name" value="DUF4867"/>
    <property type="match status" value="1"/>
</dbReference>
<proteinExistence type="predicted"/>
<comment type="caution">
    <text evidence="1">The sequence shown here is derived from an EMBL/GenBank/DDBJ whole genome shotgun (WGS) entry which is preliminary data.</text>
</comment>
<evidence type="ECO:0000313" key="2">
    <source>
        <dbReference type="Proteomes" id="UP000605676"/>
    </source>
</evidence>
<dbReference type="SUPFAM" id="SSF51182">
    <property type="entry name" value="RmlC-like cupins"/>
    <property type="match status" value="1"/>
</dbReference>
<keyword evidence="2" id="KW-1185">Reference proteome</keyword>
<dbReference type="InterPro" id="IPR024060">
    <property type="entry name" value="Ureidoglycolate_lyase_dom_sf"/>
</dbReference>
<gene>
    <name evidence="1" type="ORF">JIV24_18040</name>
</gene>
<organism evidence="1 2">
    <name type="scientific">Carboxylicivirga marina</name>
    <dbReference type="NCBI Taxonomy" id="2800988"/>
    <lineage>
        <taxon>Bacteria</taxon>
        <taxon>Pseudomonadati</taxon>
        <taxon>Bacteroidota</taxon>
        <taxon>Bacteroidia</taxon>
        <taxon>Marinilabiliales</taxon>
        <taxon>Marinilabiliaceae</taxon>
        <taxon>Carboxylicivirga</taxon>
    </lineage>
</organism>
<evidence type="ECO:0000313" key="1">
    <source>
        <dbReference type="EMBL" id="MBK3519255.1"/>
    </source>
</evidence>
<dbReference type="Proteomes" id="UP000605676">
    <property type="component" value="Unassembled WGS sequence"/>
</dbReference>
<dbReference type="InterPro" id="IPR032358">
    <property type="entry name" value="DUF4867"/>
</dbReference>
<dbReference type="EMBL" id="JAENRR010000059">
    <property type="protein sequence ID" value="MBK3519255.1"/>
    <property type="molecule type" value="Genomic_DNA"/>
</dbReference>
<reference evidence="1 2" key="1">
    <citation type="submission" date="2021-01" db="EMBL/GenBank/DDBJ databases">
        <title>Carboxyliciviraga sp.nov., isolated from coastal sediments.</title>
        <authorList>
            <person name="Lu D."/>
            <person name="Zhang T."/>
        </authorList>
    </citation>
    <scope>NUCLEOTIDE SEQUENCE [LARGE SCALE GENOMIC DNA]</scope>
    <source>
        <strain evidence="1 2">N1Y132</strain>
    </source>
</reference>
<dbReference type="Gene3D" id="2.60.120.480">
    <property type="entry name" value="Ureidoglycolate hydrolase"/>
    <property type="match status" value="1"/>
</dbReference>
<name>A0ABS1HP66_9BACT</name>
<sequence>MRTVKVEQLSLEAYKPFGTYANLINPTDEKLGAAPVEFFRDQLQLDVRGDIPFSYSCCRVEKRDNIINVLEYHSSCGEVVLPLDNDILLQVGPATANADEIPLDKMRVFFVPKGTAITIKPGVWHWGPFTPNEEPANILINLPERTYANDCVVKELKEADFIKIEM</sequence>
<accession>A0ABS1HP66</accession>